<dbReference type="PRINTS" id="PR00385">
    <property type="entry name" value="P450"/>
</dbReference>
<keyword evidence="2 7" id="KW-0349">Heme</keyword>
<dbReference type="STRING" id="1678637.AC230_06070"/>
<evidence type="ECO:0000256" key="3">
    <source>
        <dbReference type="ARBA" id="ARBA00022723"/>
    </source>
</evidence>
<dbReference type="InterPro" id="IPR036396">
    <property type="entry name" value="Cyt_P450_sf"/>
</dbReference>
<keyword evidence="3 7" id="KW-0479">Metal-binding</keyword>
<dbReference type="PRINTS" id="PR00465">
    <property type="entry name" value="EP450IV"/>
</dbReference>
<dbReference type="InterPro" id="IPR017972">
    <property type="entry name" value="Cyt_P450_CS"/>
</dbReference>
<gene>
    <name evidence="10" type="ORF">AC230_06070</name>
</gene>
<evidence type="ECO:0000256" key="4">
    <source>
        <dbReference type="ARBA" id="ARBA00023002"/>
    </source>
</evidence>
<dbReference type="RefSeq" id="WP_049714836.1">
    <property type="nucleotide sequence ID" value="NZ_LFXA01000002.1"/>
</dbReference>
<dbReference type="GO" id="GO:0005506">
    <property type="term" value="F:iron ion binding"/>
    <property type="evidence" value="ECO:0007669"/>
    <property type="project" value="InterPro"/>
</dbReference>
<feature type="region of interest" description="Disordered" evidence="9">
    <location>
        <begin position="450"/>
        <end position="474"/>
    </location>
</feature>
<dbReference type="GO" id="GO:0016705">
    <property type="term" value="F:oxidoreductase activity, acting on paired donors, with incorporation or reduction of molecular oxygen"/>
    <property type="evidence" value="ECO:0007669"/>
    <property type="project" value="InterPro"/>
</dbReference>
<dbReference type="PATRIC" id="fig|1678637.3.peg.1316"/>
<feature type="binding site" description="axial binding residue" evidence="7">
    <location>
        <position position="397"/>
    </location>
    <ligand>
        <name>heme</name>
        <dbReference type="ChEBI" id="CHEBI:30413"/>
    </ligand>
    <ligandPart>
        <name>Fe</name>
        <dbReference type="ChEBI" id="CHEBI:18248"/>
    </ligandPart>
</feature>
<dbReference type="EMBL" id="LFXA01000002">
    <property type="protein sequence ID" value="KNB54092.1"/>
    <property type="molecule type" value="Genomic_DNA"/>
</dbReference>
<dbReference type="PANTHER" id="PTHR24291:SF50">
    <property type="entry name" value="BIFUNCTIONAL ALBAFLAVENONE MONOOXYGENASE_TERPENE SYNTHASE"/>
    <property type="match status" value="1"/>
</dbReference>
<dbReference type="PROSITE" id="PS00086">
    <property type="entry name" value="CYTOCHROME_P450"/>
    <property type="match status" value="1"/>
</dbReference>
<proteinExistence type="inferred from homology"/>
<organism evidence="10 11">
    <name type="scientific">Streptomyces caatingaensis</name>
    <dbReference type="NCBI Taxonomy" id="1678637"/>
    <lineage>
        <taxon>Bacteria</taxon>
        <taxon>Bacillati</taxon>
        <taxon>Actinomycetota</taxon>
        <taxon>Actinomycetes</taxon>
        <taxon>Kitasatosporales</taxon>
        <taxon>Streptomycetaceae</taxon>
        <taxon>Streptomyces</taxon>
    </lineage>
</organism>
<evidence type="ECO:0000313" key="10">
    <source>
        <dbReference type="EMBL" id="KNB54092.1"/>
    </source>
</evidence>
<comment type="cofactor">
    <cofactor evidence="7">
        <name>heme</name>
        <dbReference type="ChEBI" id="CHEBI:30413"/>
    </cofactor>
</comment>
<comment type="similarity">
    <text evidence="1 8">Belongs to the cytochrome P450 family.</text>
</comment>
<keyword evidence="5 7" id="KW-0408">Iron</keyword>
<evidence type="ECO:0000256" key="1">
    <source>
        <dbReference type="ARBA" id="ARBA00010617"/>
    </source>
</evidence>
<dbReference type="AlphaFoldDB" id="A0A0K9XN12"/>
<keyword evidence="6 8" id="KW-0503">Monooxygenase</keyword>
<evidence type="ECO:0000256" key="9">
    <source>
        <dbReference type="SAM" id="MobiDB-lite"/>
    </source>
</evidence>
<dbReference type="Gene3D" id="1.10.630.10">
    <property type="entry name" value="Cytochrome P450"/>
    <property type="match status" value="1"/>
</dbReference>
<evidence type="ECO:0000256" key="5">
    <source>
        <dbReference type="ARBA" id="ARBA00023004"/>
    </source>
</evidence>
<dbReference type="Pfam" id="PF00067">
    <property type="entry name" value="p450"/>
    <property type="match status" value="1"/>
</dbReference>
<dbReference type="OrthoDB" id="4746309at2"/>
<evidence type="ECO:0008006" key="12">
    <source>
        <dbReference type="Google" id="ProtNLM"/>
    </source>
</evidence>
<keyword evidence="4 8" id="KW-0560">Oxidoreductase</keyword>
<evidence type="ECO:0000256" key="2">
    <source>
        <dbReference type="ARBA" id="ARBA00022617"/>
    </source>
</evidence>
<evidence type="ECO:0000256" key="6">
    <source>
        <dbReference type="ARBA" id="ARBA00023033"/>
    </source>
</evidence>
<dbReference type="InterPro" id="IPR050196">
    <property type="entry name" value="Cytochrome_P450_Monoox"/>
</dbReference>
<sequence length="474" mass="51612">MSPSAPAPTVPLATSALPLLGHALPMWRDPMPFLLAQHAVAPVVRLRLGPKTVFLVTRPELVREVLVTGYRRFDKGGPFVDTARTLIGDGLGTCSAADHRFQRPLMNQAFRPPCIASYATAMIECAEEAAASWQPGQIIDVCREMRRLACRALTRTLFSDPAQARLTAAIEEAYTVLMPGMWWQMVVPVGAVHRLPLPANRRFRRARTTARSLIARMVAAYRARADALDDGLSTIMSARDAAGRAFTDDEVCDQIATLMIGGIPATADLLAWTFHALSRDAAMERALHAEIDALPGGRAPAFDDIPRLPLLGRVLTETLRLYPSVSVLSRRVTEDAELGGTRLRAGDEVLFSPYCLHRDARVFEDPGRFDPDRWLPGRPGPRQREAFIPFGAGTRKCVGDAYGMTEATLAAARLASRVRLARIPGGPAPRPLLRMTLSPVPLRLTVEPRTARAEEEADGTAPRRCPVTGGSLAG</sequence>
<evidence type="ECO:0000313" key="11">
    <source>
        <dbReference type="Proteomes" id="UP000037288"/>
    </source>
</evidence>
<dbReference type="Proteomes" id="UP000037288">
    <property type="component" value="Unassembled WGS sequence"/>
</dbReference>
<dbReference type="PANTHER" id="PTHR24291">
    <property type="entry name" value="CYTOCHROME P450 FAMILY 4"/>
    <property type="match status" value="1"/>
</dbReference>
<dbReference type="GO" id="GO:0020037">
    <property type="term" value="F:heme binding"/>
    <property type="evidence" value="ECO:0007669"/>
    <property type="project" value="InterPro"/>
</dbReference>
<evidence type="ECO:0000256" key="8">
    <source>
        <dbReference type="RuleBase" id="RU000461"/>
    </source>
</evidence>
<keyword evidence="11" id="KW-1185">Reference proteome</keyword>
<evidence type="ECO:0000256" key="7">
    <source>
        <dbReference type="PIRSR" id="PIRSR602403-1"/>
    </source>
</evidence>
<dbReference type="SUPFAM" id="SSF48264">
    <property type="entry name" value="Cytochrome P450"/>
    <property type="match status" value="1"/>
</dbReference>
<dbReference type="InterPro" id="IPR001128">
    <property type="entry name" value="Cyt_P450"/>
</dbReference>
<comment type="caution">
    <text evidence="10">The sequence shown here is derived from an EMBL/GenBank/DDBJ whole genome shotgun (WGS) entry which is preliminary data.</text>
</comment>
<accession>A0A0K9XN12</accession>
<dbReference type="InterPro" id="IPR002403">
    <property type="entry name" value="Cyt_P450_E_grp-IV"/>
</dbReference>
<name>A0A0K9XN12_9ACTN</name>
<reference evidence="11" key="1">
    <citation type="submission" date="2015-07" db="EMBL/GenBank/DDBJ databases">
        <title>Draft genome sequence of Streptomyces sp. CMAA 1322, a bacterium isolated from Caatinga biome, from dry forest semiarid of Brazil.</title>
        <authorList>
            <person name="Santos S.N."/>
            <person name="Gacesa R."/>
            <person name="Taketani R.G."/>
            <person name="Long P.F."/>
            <person name="Melo I.S."/>
        </authorList>
    </citation>
    <scope>NUCLEOTIDE SEQUENCE [LARGE SCALE GENOMIC DNA]</scope>
    <source>
        <strain evidence="11">CMAA 1322</strain>
    </source>
</reference>
<dbReference type="GO" id="GO:0004497">
    <property type="term" value="F:monooxygenase activity"/>
    <property type="evidence" value="ECO:0007669"/>
    <property type="project" value="UniProtKB-KW"/>
</dbReference>
<protein>
    <recommendedName>
        <fullName evidence="12">Cytochrome P450</fullName>
    </recommendedName>
</protein>